<dbReference type="PANTHER" id="PTHR12215">
    <property type="entry name" value="PHOSPHOPANTETHEINE TRANSFERASE"/>
    <property type="match status" value="1"/>
</dbReference>
<organism evidence="4 5">
    <name type="scientific">Candidatus Acutalibacter pullicola</name>
    <dbReference type="NCBI Taxonomy" id="2838417"/>
    <lineage>
        <taxon>Bacteria</taxon>
        <taxon>Bacillati</taxon>
        <taxon>Bacillota</taxon>
        <taxon>Clostridia</taxon>
        <taxon>Eubacteriales</taxon>
        <taxon>Acutalibacteraceae</taxon>
        <taxon>Acutalibacter</taxon>
    </lineage>
</organism>
<dbReference type="PANTHER" id="PTHR12215:SF10">
    <property type="entry name" value="L-AMINOADIPATE-SEMIALDEHYDE DEHYDROGENASE-PHOSPHOPANTETHEINYL TRANSFERASE"/>
    <property type="match status" value="1"/>
</dbReference>
<dbReference type="Gene3D" id="3.90.470.20">
    <property type="entry name" value="4'-phosphopantetheinyl transferase domain"/>
    <property type="match status" value="2"/>
</dbReference>
<proteinExistence type="inferred from homology"/>
<dbReference type="GO" id="GO:0008897">
    <property type="term" value="F:holo-[acyl-carrier-protein] synthase activity"/>
    <property type="evidence" value="ECO:0007669"/>
    <property type="project" value="InterPro"/>
</dbReference>
<comment type="caution">
    <text evidence="4">The sequence shown here is derived from an EMBL/GenBank/DDBJ whole genome shotgun (WGS) entry which is preliminary data.</text>
</comment>
<sequence>MLYAVRYQGQFASRREEVAHQRALSEQLLRWALQEEFGLDLSQLERAKSPSGKPYFPQCSVHFNVSHTRGLVCCGLSMAPLGVDAEAPRPYKEGLARRVCTQEELNWLTLQRDRQAAFLSLWTLKESVLKLSGRGLGYGLRNAAFTFRQGEPCFVDPQVRLSQFPGGEGRVISAASRTERFTGVHWVEFA</sequence>
<evidence type="ECO:0000256" key="1">
    <source>
        <dbReference type="ARBA" id="ARBA00010990"/>
    </source>
</evidence>
<reference evidence="4" key="2">
    <citation type="submission" date="2021-04" db="EMBL/GenBank/DDBJ databases">
        <authorList>
            <person name="Gilroy R."/>
        </authorList>
    </citation>
    <scope>NUCLEOTIDE SEQUENCE</scope>
    <source>
        <strain evidence="4">CHK185-1770</strain>
    </source>
</reference>
<dbReference type="InterPro" id="IPR050559">
    <property type="entry name" value="P-Pant_transferase_sf"/>
</dbReference>
<accession>A0A9D2MVY6</accession>
<dbReference type="InterPro" id="IPR037143">
    <property type="entry name" value="4-PPantetheinyl_Trfase_dom_sf"/>
</dbReference>
<dbReference type="GO" id="GO:0000287">
    <property type="term" value="F:magnesium ion binding"/>
    <property type="evidence" value="ECO:0007669"/>
    <property type="project" value="InterPro"/>
</dbReference>
<reference evidence="4" key="1">
    <citation type="journal article" date="2021" name="PeerJ">
        <title>Extensive microbial diversity within the chicken gut microbiome revealed by metagenomics and culture.</title>
        <authorList>
            <person name="Gilroy R."/>
            <person name="Ravi A."/>
            <person name="Getino M."/>
            <person name="Pursley I."/>
            <person name="Horton D.L."/>
            <person name="Alikhan N.F."/>
            <person name="Baker D."/>
            <person name="Gharbi K."/>
            <person name="Hall N."/>
            <person name="Watson M."/>
            <person name="Adriaenssens E.M."/>
            <person name="Foster-Nyarko E."/>
            <person name="Jarju S."/>
            <person name="Secka A."/>
            <person name="Antonio M."/>
            <person name="Oren A."/>
            <person name="Chaudhuri R.R."/>
            <person name="La Ragione R."/>
            <person name="Hildebrand F."/>
            <person name="Pallen M.J."/>
        </authorList>
    </citation>
    <scope>NUCLEOTIDE SEQUENCE</scope>
    <source>
        <strain evidence="4">CHK185-1770</strain>
    </source>
</reference>
<dbReference type="AlphaFoldDB" id="A0A9D2MVY6"/>
<dbReference type="EMBL" id="DWXG01000013">
    <property type="protein sequence ID" value="HJB97295.1"/>
    <property type="molecule type" value="Genomic_DNA"/>
</dbReference>
<name>A0A9D2MVY6_9FIRM</name>
<comment type="similarity">
    <text evidence="1">Belongs to the P-Pant transferase superfamily. Gsp/Sfp/HetI/AcpT family.</text>
</comment>
<dbReference type="Pfam" id="PF01648">
    <property type="entry name" value="ACPS"/>
    <property type="match status" value="1"/>
</dbReference>
<dbReference type="GO" id="GO:0019878">
    <property type="term" value="P:lysine biosynthetic process via aminoadipic acid"/>
    <property type="evidence" value="ECO:0007669"/>
    <property type="project" value="TreeGrafter"/>
</dbReference>
<dbReference type="GO" id="GO:0005829">
    <property type="term" value="C:cytosol"/>
    <property type="evidence" value="ECO:0007669"/>
    <property type="project" value="TreeGrafter"/>
</dbReference>
<evidence type="ECO:0000259" key="3">
    <source>
        <dbReference type="Pfam" id="PF01648"/>
    </source>
</evidence>
<dbReference type="SUPFAM" id="SSF56214">
    <property type="entry name" value="4'-phosphopantetheinyl transferase"/>
    <property type="match status" value="2"/>
</dbReference>
<keyword evidence="2 4" id="KW-0808">Transferase</keyword>
<feature type="domain" description="4'-phosphopantetheinyl transferase" evidence="3">
    <location>
        <begin position="80"/>
        <end position="152"/>
    </location>
</feature>
<evidence type="ECO:0000313" key="5">
    <source>
        <dbReference type="Proteomes" id="UP000826793"/>
    </source>
</evidence>
<dbReference type="InterPro" id="IPR008278">
    <property type="entry name" value="4-PPantetheinyl_Trfase_dom"/>
</dbReference>
<evidence type="ECO:0000313" key="4">
    <source>
        <dbReference type="EMBL" id="HJB97295.1"/>
    </source>
</evidence>
<protein>
    <submittedName>
        <fullName evidence="4">4'-phosphopantetheinyl transferase superfamily protein</fullName>
    </submittedName>
</protein>
<dbReference type="Proteomes" id="UP000826793">
    <property type="component" value="Unassembled WGS sequence"/>
</dbReference>
<gene>
    <name evidence="4" type="ORF">H9710_01815</name>
</gene>
<evidence type="ECO:0000256" key="2">
    <source>
        <dbReference type="ARBA" id="ARBA00022679"/>
    </source>
</evidence>